<evidence type="ECO:0000313" key="5">
    <source>
        <dbReference type="Proteomes" id="UP001183202"/>
    </source>
</evidence>
<sequence>MSEATPGVPAENMRVSDAERAQVQDRLRRAHDLGQLDLTEFDERVRTVWAARTRGDLAGITADLPVPPPDPARPGVFSPTPGGMAMRVLTLVWLSTVVVNLTVWGIVALTVDESVYPWWLWAAGPPGAVLAVLYATGIGRNPPLTLRRWCAR</sequence>
<name>A0ABU2NIQ5_9PSEU</name>
<accession>A0ABU2NIQ5</accession>
<evidence type="ECO:0000256" key="1">
    <source>
        <dbReference type="SAM" id="MobiDB-lite"/>
    </source>
</evidence>
<proteinExistence type="predicted"/>
<keyword evidence="5" id="KW-1185">Reference proteome</keyword>
<reference evidence="5" key="1">
    <citation type="submission" date="2023-07" db="EMBL/GenBank/DDBJ databases">
        <title>30 novel species of actinomycetes from the DSMZ collection.</title>
        <authorList>
            <person name="Nouioui I."/>
        </authorList>
    </citation>
    <scope>NUCLEOTIDE SEQUENCE [LARGE SCALE GENOMIC DNA]</scope>
    <source>
        <strain evidence="5">DSM 45834</strain>
    </source>
</reference>
<dbReference type="Proteomes" id="UP001183202">
    <property type="component" value="Unassembled WGS sequence"/>
</dbReference>
<keyword evidence="2" id="KW-0472">Membrane</keyword>
<dbReference type="PANTHER" id="PTHR40763">
    <property type="entry name" value="MEMBRANE PROTEIN-RELATED"/>
    <property type="match status" value="1"/>
</dbReference>
<organism evidence="4 5">
    <name type="scientific">Pseudonocardia charpentierae</name>
    <dbReference type="NCBI Taxonomy" id="3075545"/>
    <lineage>
        <taxon>Bacteria</taxon>
        <taxon>Bacillati</taxon>
        <taxon>Actinomycetota</taxon>
        <taxon>Actinomycetes</taxon>
        <taxon>Pseudonocardiales</taxon>
        <taxon>Pseudonocardiaceae</taxon>
        <taxon>Pseudonocardia</taxon>
    </lineage>
</organism>
<dbReference type="EMBL" id="JAVREJ010000019">
    <property type="protein sequence ID" value="MDT0352494.1"/>
    <property type="molecule type" value="Genomic_DNA"/>
</dbReference>
<evidence type="ECO:0000313" key="4">
    <source>
        <dbReference type="EMBL" id="MDT0352494.1"/>
    </source>
</evidence>
<feature type="transmembrane region" description="Helical" evidence="2">
    <location>
        <begin position="118"/>
        <end position="138"/>
    </location>
</feature>
<gene>
    <name evidence="4" type="ORF">RM445_23480</name>
</gene>
<dbReference type="InterPro" id="IPR012551">
    <property type="entry name" value="DUF1707_SHOCT-like"/>
</dbReference>
<comment type="caution">
    <text evidence="4">The sequence shown here is derived from an EMBL/GenBank/DDBJ whole genome shotgun (WGS) entry which is preliminary data.</text>
</comment>
<feature type="transmembrane region" description="Helical" evidence="2">
    <location>
        <begin position="88"/>
        <end position="106"/>
    </location>
</feature>
<feature type="domain" description="DUF1707" evidence="3">
    <location>
        <begin position="13"/>
        <end position="65"/>
    </location>
</feature>
<dbReference type="Pfam" id="PF08044">
    <property type="entry name" value="DUF1707"/>
    <property type="match status" value="1"/>
</dbReference>
<evidence type="ECO:0000256" key="2">
    <source>
        <dbReference type="SAM" id="Phobius"/>
    </source>
</evidence>
<protein>
    <submittedName>
        <fullName evidence="4">DUF1707 domain-containing protein</fullName>
    </submittedName>
</protein>
<feature type="region of interest" description="Disordered" evidence="1">
    <location>
        <begin position="1"/>
        <end position="20"/>
    </location>
</feature>
<dbReference type="PANTHER" id="PTHR40763:SF4">
    <property type="entry name" value="DUF1707 DOMAIN-CONTAINING PROTEIN"/>
    <property type="match status" value="1"/>
</dbReference>
<dbReference type="RefSeq" id="WP_311559002.1">
    <property type="nucleotide sequence ID" value="NZ_JAVREJ010000019.1"/>
</dbReference>
<keyword evidence="2" id="KW-1133">Transmembrane helix</keyword>
<keyword evidence="2" id="KW-0812">Transmembrane</keyword>
<evidence type="ECO:0000259" key="3">
    <source>
        <dbReference type="Pfam" id="PF08044"/>
    </source>
</evidence>